<feature type="coiled-coil region" evidence="5">
    <location>
        <begin position="122"/>
        <end position="176"/>
    </location>
</feature>
<evidence type="ECO:0000313" key="8">
    <source>
        <dbReference type="Proteomes" id="UP000679992"/>
    </source>
</evidence>
<organism evidence="7 8">
    <name type="scientific">Paenibacillus vini</name>
    <dbReference type="NCBI Taxonomy" id="1476024"/>
    <lineage>
        <taxon>Bacteria</taxon>
        <taxon>Bacillati</taxon>
        <taxon>Bacillota</taxon>
        <taxon>Bacilli</taxon>
        <taxon>Bacillales</taxon>
        <taxon>Paenibacillaceae</taxon>
        <taxon>Paenibacillus</taxon>
    </lineage>
</organism>
<dbReference type="PANTHER" id="PTHR36438">
    <property type="entry name" value="IRON-SULFUR CLUSTER REPAIR PROTEIN YTFE"/>
    <property type="match status" value="1"/>
</dbReference>
<dbReference type="Gene3D" id="1.20.120.520">
    <property type="entry name" value="nmb1532 protein domain like"/>
    <property type="match status" value="1"/>
</dbReference>
<evidence type="ECO:0000256" key="1">
    <source>
        <dbReference type="ARBA" id="ARBA00004496"/>
    </source>
</evidence>
<gene>
    <name evidence="7" type="ORF">J42TS3_09890</name>
</gene>
<comment type="caution">
    <text evidence="7">The sequence shown here is derived from an EMBL/GenBank/DDBJ whole genome shotgun (WGS) entry which is preliminary data.</text>
</comment>
<dbReference type="EMBL" id="BOSL01000002">
    <property type="protein sequence ID" value="GIP51954.1"/>
    <property type="molecule type" value="Genomic_DNA"/>
</dbReference>
<keyword evidence="8" id="KW-1185">Reference proteome</keyword>
<dbReference type="PANTHER" id="PTHR36438:SF1">
    <property type="entry name" value="IRON-SULFUR CLUSTER REPAIR PROTEIN YTFE"/>
    <property type="match status" value="1"/>
</dbReference>
<evidence type="ECO:0000259" key="6">
    <source>
        <dbReference type="Pfam" id="PF01814"/>
    </source>
</evidence>
<evidence type="ECO:0000256" key="4">
    <source>
        <dbReference type="ARBA" id="ARBA00023004"/>
    </source>
</evidence>
<evidence type="ECO:0000256" key="5">
    <source>
        <dbReference type="SAM" id="Coils"/>
    </source>
</evidence>
<protein>
    <submittedName>
        <fullName evidence="7">Iron-sulfur cluster repair di-iron protein</fullName>
    </submittedName>
</protein>
<keyword evidence="2" id="KW-0963">Cytoplasm</keyword>
<keyword evidence="3" id="KW-0479">Metal-binding</keyword>
<dbReference type="Proteomes" id="UP000679992">
    <property type="component" value="Unassembled WGS sequence"/>
</dbReference>
<dbReference type="InterPro" id="IPR012312">
    <property type="entry name" value="Hemerythrin-like"/>
</dbReference>
<proteinExistence type="predicted"/>
<dbReference type="Pfam" id="PF01814">
    <property type="entry name" value="Hemerythrin"/>
    <property type="match status" value="1"/>
</dbReference>
<dbReference type="InterPro" id="IPR038062">
    <property type="entry name" value="ScdA-like_N_sf"/>
</dbReference>
<name>A0ABQ4M7J4_9BACL</name>
<sequence length="236" mass="27246">MMEQKLLFDKKSLVRDIVLEFPKSADYFRRRKIDFCCGGNRPLQEAAKERNLEVDELLSDLAKLAADHPNAEERDSWTDADSQTLIGHIVNKHHAYLREELPELHKSVIKVSRVHGGHDPHLVEVEQLYGQLRNELLEHTAKEEAEVFPKMINWELGQEQEVLNKMLAAITELEAEHDGAGKILKRLRDITGDFQPPAHACTTYRTTYARLEELEGMTFSHIHLENNILFPRYTSL</sequence>
<dbReference type="NCBIfam" id="TIGR03652">
    <property type="entry name" value="FeS_repair_RIC"/>
    <property type="match status" value="1"/>
</dbReference>
<comment type="subcellular location">
    <subcellularLocation>
        <location evidence="1">Cytoplasm</location>
    </subcellularLocation>
</comment>
<evidence type="ECO:0000256" key="3">
    <source>
        <dbReference type="ARBA" id="ARBA00022723"/>
    </source>
</evidence>
<accession>A0ABQ4M7J4</accession>
<keyword evidence="4" id="KW-0408">Iron</keyword>
<feature type="domain" description="Hemerythrin-like" evidence="6">
    <location>
        <begin position="88"/>
        <end position="232"/>
    </location>
</feature>
<evidence type="ECO:0000256" key="2">
    <source>
        <dbReference type="ARBA" id="ARBA00022490"/>
    </source>
</evidence>
<dbReference type="InterPro" id="IPR019903">
    <property type="entry name" value="RIC_family"/>
</dbReference>
<keyword evidence="5" id="KW-0175">Coiled coil</keyword>
<dbReference type="Pfam" id="PF04405">
    <property type="entry name" value="ScdA_N"/>
    <property type="match status" value="1"/>
</dbReference>
<dbReference type="Gene3D" id="1.10.3910.10">
    <property type="entry name" value="SP0561-like"/>
    <property type="match status" value="1"/>
</dbReference>
<reference evidence="7 8" key="1">
    <citation type="submission" date="2021-03" db="EMBL/GenBank/DDBJ databases">
        <title>Antimicrobial resistance genes in bacteria isolated from Japanese honey, and their potential for conferring macrolide and lincosamide resistance in the American foulbrood pathogen Paenibacillus larvae.</title>
        <authorList>
            <person name="Okamoto M."/>
            <person name="Kumagai M."/>
            <person name="Kanamori H."/>
            <person name="Takamatsu D."/>
        </authorList>
    </citation>
    <scope>NUCLEOTIDE SEQUENCE [LARGE SCALE GENOMIC DNA]</scope>
    <source>
        <strain evidence="7 8">J42TS3</strain>
    </source>
</reference>
<evidence type="ECO:0000313" key="7">
    <source>
        <dbReference type="EMBL" id="GIP51954.1"/>
    </source>
</evidence>